<evidence type="ECO:0000256" key="1">
    <source>
        <dbReference type="SAM" id="Phobius"/>
    </source>
</evidence>
<dbReference type="Proteomes" id="UP000265618">
    <property type="component" value="Unassembled WGS sequence"/>
</dbReference>
<reference evidence="2 3" key="1">
    <citation type="journal article" date="2018" name="PLoS ONE">
        <title>The draft genome of Kipferlia bialata reveals reductive genome evolution in fornicate parasites.</title>
        <authorList>
            <person name="Tanifuji G."/>
            <person name="Takabayashi S."/>
            <person name="Kume K."/>
            <person name="Takagi M."/>
            <person name="Nakayama T."/>
            <person name="Kamikawa R."/>
            <person name="Inagaki Y."/>
            <person name="Hashimoto T."/>
        </authorList>
    </citation>
    <scope>NUCLEOTIDE SEQUENCE [LARGE SCALE GENOMIC DNA]</scope>
    <source>
        <strain evidence="2">NY0173</strain>
    </source>
</reference>
<feature type="transmembrane region" description="Helical" evidence="1">
    <location>
        <begin position="12"/>
        <end position="30"/>
    </location>
</feature>
<dbReference type="EMBL" id="BDIP01002265">
    <property type="protein sequence ID" value="GIQ86016.1"/>
    <property type="molecule type" value="Genomic_DNA"/>
</dbReference>
<dbReference type="AlphaFoldDB" id="A0A9K3D0V1"/>
<protein>
    <submittedName>
        <fullName evidence="2">Uncharacterized protein</fullName>
    </submittedName>
</protein>
<evidence type="ECO:0000313" key="3">
    <source>
        <dbReference type="Proteomes" id="UP000265618"/>
    </source>
</evidence>
<organism evidence="2 3">
    <name type="scientific">Kipferlia bialata</name>
    <dbReference type="NCBI Taxonomy" id="797122"/>
    <lineage>
        <taxon>Eukaryota</taxon>
        <taxon>Metamonada</taxon>
        <taxon>Carpediemonas-like organisms</taxon>
        <taxon>Kipferlia</taxon>
    </lineage>
</organism>
<proteinExistence type="predicted"/>
<comment type="caution">
    <text evidence="2">The sequence shown here is derived from an EMBL/GenBank/DDBJ whole genome shotgun (WGS) entry which is preliminary data.</text>
</comment>
<evidence type="ECO:0000313" key="2">
    <source>
        <dbReference type="EMBL" id="GIQ86016.1"/>
    </source>
</evidence>
<keyword evidence="3" id="KW-1185">Reference proteome</keyword>
<keyword evidence="1" id="KW-0472">Membrane</keyword>
<keyword evidence="1" id="KW-0812">Transmembrane</keyword>
<sequence>MALPFVMRETVADLIFIVRLFLCVFFVKWLCDLFEVVGIYDFAIVVEDEGLSVLYQECMEVLPCAAALVVFTRHLWRSRRRGETKRLLT</sequence>
<accession>A0A9K3D0V1</accession>
<gene>
    <name evidence="2" type="ORF">KIPB_007788</name>
</gene>
<name>A0A9K3D0V1_9EUKA</name>
<keyword evidence="1" id="KW-1133">Transmembrane helix</keyword>